<keyword evidence="2 6" id="KW-1003">Cell membrane</keyword>
<keyword evidence="4 6" id="KW-1133">Transmembrane helix</keyword>
<feature type="transmembrane region" description="Helical" evidence="6">
    <location>
        <begin position="354"/>
        <end position="372"/>
    </location>
</feature>
<dbReference type="VEuPathDB" id="VectorBase:AFUN2_000753"/>
<evidence type="ECO:0000256" key="6">
    <source>
        <dbReference type="RuleBase" id="RU363108"/>
    </source>
</evidence>
<keyword evidence="5 6" id="KW-0472">Membrane</keyword>
<keyword evidence="6" id="KW-0807">Transducer</keyword>
<dbReference type="GO" id="GO:0007165">
    <property type="term" value="P:signal transduction"/>
    <property type="evidence" value="ECO:0007669"/>
    <property type="project" value="UniProtKB-KW"/>
</dbReference>
<dbReference type="GO" id="GO:0050909">
    <property type="term" value="P:sensory perception of taste"/>
    <property type="evidence" value="ECO:0007669"/>
    <property type="project" value="InterPro"/>
</dbReference>
<dbReference type="InterPro" id="IPR013604">
    <property type="entry name" value="7TM_chemorcpt"/>
</dbReference>
<keyword evidence="6" id="KW-0675">Receptor</keyword>
<feature type="transmembrane region" description="Helical" evidence="6">
    <location>
        <begin position="51"/>
        <end position="68"/>
    </location>
</feature>
<feature type="transmembrane region" description="Helical" evidence="6">
    <location>
        <begin position="280"/>
        <end position="299"/>
    </location>
</feature>
<evidence type="ECO:0000256" key="4">
    <source>
        <dbReference type="ARBA" id="ARBA00022989"/>
    </source>
</evidence>
<evidence type="ECO:0000256" key="1">
    <source>
        <dbReference type="ARBA" id="ARBA00004651"/>
    </source>
</evidence>
<sequence length="374" mass="43236">MATVKSMIVGGCFGCFSCFLVVFQLVGFIIFPISLQQTTGLTIGDHRWSTSIWWIINLSLTVVCGVMAKRNYDKLFNGLLLTEAMNNYFKFVFGWLTVCVTLADSWFGCETHRSIWIRYRDLATANGSCLGLMGRTQLVRVMLRFFIVVLVITAVCAIVERQMYYGVAYGSQWHYFWMHNIYPYTISHFRHVYHLLHILLMTANVRQLQNRLDRLQRFGVTEHMEACRAFYGELWQINEAINELFGFSQALNIACSFAQIAFDLYWIYAMWVSHNRGIELQLFCLVPTPIIIGFLMNAAKTYQNAMHALEATLLDMDCSEDSAMAPLRYLFLTQLVRTPLKLTAKGIFDFDYTLIRKLVIVILTYVILFVDISR</sequence>
<dbReference type="AlphaFoldDB" id="A0A182RA63"/>
<dbReference type="VEuPathDB" id="VectorBase:AFUN003072"/>
<organism evidence="7">
    <name type="scientific">Anopheles funestus</name>
    <name type="common">African malaria mosquito</name>
    <dbReference type="NCBI Taxonomy" id="62324"/>
    <lineage>
        <taxon>Eukaryota</taxon>
        <taxon>Metazoa</taxon>
        <taxon>Ecdysozoa</taxon>
        <taxon>Arthropoda</taxon>
        <taxon>Hexapoda</taxon>
        <taxon>Insecta</taxon>
        <taxon>Pterygota</taxon>
        <taxon>Neoptera</taxon>
        <taxon>Endopterygota</taxon>
        <taxon>Diptera</taxon>
        <taxon>Nematocera</taxon>
        <taxon>Culicoidea</taxon>
        <taxon>Culicidae</taxon>
        <taxon>Anophelinae</taxon>
        <taxon>Anopheles</taxon>
    </lineage>
</organism>
<feature type="transmembrane region" description="Helical" evidence="6">
    <location>
        <begin position="250"/>
        <end position="268"/>
    </location>
</feature>
<evidence type="ECO:0000256" key="2">
    <source>
        <dbReference type="ARBA" id="ARBA00022475"/>
    </source>
</evidence>
<name>A0A182RA63_ANOFN</name>
<comment type="similarity">
    <text evidence="6">Belongs to the insect chemoreceptor superfamily. Gustatory receptor (GR) family.</text>
</comment>
<keyword evidence="3 6" id="KW-0812">Transmembrane</keyword>
<feature type="transmembrane region" description="Helical" evidence="6">
    <location>
        <begin position="141"/>
        <end position="159"/>
    </location>
</feature>
<evidence type="ECO:0000256" key="5">
    <source>
        <dbReference type="ARBA" id="ARBA00023136"/>
    </source>
</evidence>
<accession>A0A182RA63</accession>
<dbReference type="EnsemblMetazoa" id="AFUN003072-RA">
    <property type="protein sequence ID" value="AFUN003072-PA"/>
    <property type="gene ID" value="AFUN003072"/>
</dbReference>
<feature type="transmembrane region" description="Helical" evidence="6">
    <location>
        <begin position="88"/>
        <end position="107"/>
    </location>
</feature>
<dbReference type="GO" id="GO:0005886">
    <property type="term" value="C:plasma membrane"/>
    <property type="evidence" value="ECO:0007669"/>
    <property type="project" value="UniProtKB-SubCell"/>
</dbReference>
<evidence type="ECO:0000313" key="7">
    <source>
        <dbReference type="EnsemblMetazoa" id="AFUN003072-PA"/>
    </source>
</evidence>
<feature type="transmembrane region" description="Helical" evidence="6">
    <location>
        <begin position="7"/>
        <end position="31"/>
    </location>
</feature>
<dbReference type="Pfam" id="PF08395">
    <property type="entry name" value="7tm_7"/>
    <property type="match status" value="1"/>
</dbReference>
<protein>
    <recommendedName>
        <fullName evidence="6">Gustatory receptor</fullName>
    </recommendedName>
</protein>
<evidence type="ECO:0000256" key="3">
    <source>
        <dbReference type="ARBA" id="ARBA00022692"/>
    </source>
</evidence>
<reference evidence="7" key="1">
    <citation type="submission" date="2020-05" db="UniProtKB">
        <authorList>
            <consortium name="EnsemblMetazoa"/>
        </authorList>
    </citation>
    <scope>IDENTIFICATION</scope>
    <source>
        <strain evidence="7">FUMOZ</strain>
    </source>
</reference>
<comment type="function">
    <text evidence="6">Gustatory receptor which mediates acceptance or avoidance behavior, depending on its substrates.</text>
</comment>
<proteinExistence type="inferred from homology"/>
<comment type="subcellular location">
    <subcellularLocation>
        <location evidence="1 6">Cell membrane</location>
        <topology evidence="1 6">Multi-pass membrane protein</topology>
    </subcellularLocation>
</comment>